<dbReference type="EMBL" id="JAKRKC020000001">
    <property type="protein sequence ID" value="MCK2216961.1"/>
    <property type="molecule type" value="Genomic_DNA"/>
</dbReference>
<evidence type="ECO:0000259" key="1">
    <source>
        <dbReference type="Pfam" id="PF00723"/>
    </source>
</evidence>
<keyword evidence="3" id="KW-0378">Hydrolase</keyword>
<dbReference type="GO" id="GO:0016787">
    <property type="term" value="F:hydrolase activity"/>
    <property type="evidence" value="ECO:0007669"/>
    <property type="project" value="UniProtKB-KW"/>
</dbReference>
<sequence length="612" mass="66024">MSGCPPIGSYAFLSDCHTAALVGPGGAVEWMCVPRFDGPSVFARLLDRRRGGAWELDVAGAAVTERRYLDETLVLRTRWEGGGAVVVVHDLLATARPRAGGRVSGSGLAPVGLLVRRATCERGPAVVRSRVLARPGYATRDACWTRREDGALVEESGMVLLGTPDEETEPESTVRLREGESVAFLLDYAGAVPLGRAGPGGDAGALLEETVRAWRSWSGRSAYEGVGARQVRHSAIVLRGLLFDESGGLLAAPTTSLPEWPGGPRNWDYRYVWHRDAALMVLALLRLGHREEAGGYLRFLLAQCGHGTGRVPPVAGIDGGDVPPETTLDHLEGYAGSRPVRIGNDAAGQHQLDGYGHIMDAALAYQEVTGELTGDELARLWHLVRLACERWREPDAGLWEVRGEPRHWTYSKLYAWVCLDRAVRLATLTGARDVPLERWRAERETIRADLLARGYDAGLGAFTQSYGSPDADASLLRLPLVGFLDGRDPRVLGTLDHVQSRLGEGGALVHRYDPEPTGDGAGGPEGAFLLCSFEMVSALTLAGRTAEARDRFETLCERTEPLGLFAEEMAADGSMLGNYPQAFTHLALIEAALNLEESGTADALHGWAERGT</sequence>
<dbReference type="Gene3D" id="1.50.10.10">
    <property type="match status" value="1"/>
</dbReference>
<feature type="domain" description="Trehalase-like N-terminal" evidence="2">
    <location>
        <begin position="5"/>
        <end position="93"/>
    </location>
</feature>
<keyword evidence="4" id="KW-1185">Reference proteome</keyword>
<dbReference type="InterPro" id="IPR011613">
    <property type="entry name" value="GH15-like"/>
</dbReference>
<protein>
    <submittedName>
        <fullName evidence="3">Glycoside hydrolase family 15 protein</fullName>
    </submittedName>
</protein>
<accession>A0ABT0FYJ5</accession>
<dbReference type="Proteomes" id="UP001317259">
    <property type="component" value="Unassembled WGS sequence"/>
</dbReference>
<dbReference type="InterPro" id="IPR008928">
    <property type="entry name" value="6-hairpin_glycosidase_sf"/>
</dbReference>
<organism evidence="3 4">
    <name type="scientific">Actinomadura luzonensis</name>
    <dbReference type="NCBI Taxonomy" id="2805427"/>
    <lineage>
        <taxon>Bacteria</taxon>
        <taxon>Bacillati</taxon>
        <taxon>Actinomycetota</taxon>
        <taxon>Actinomycetes</taxon>
        <taxon>Streptosporangiales</taxon>
        <taxon>Thermomonosporaceae</taxon>
        <taxon>Actinomadura</taxon>
    </lineage>
</organism>
<dbReference type="PANTHER" id="PTHR31616:SF0">
    <property type="entry name" value="GLUCAN 1,4-ALPHA-GLUCOSIDASE"/>
    <property type="match status" value="1"/>
</dbReference>
<feature type="domain" description="GH15-like" evidence="1">
    <location>
        <begin position="244"/>
        <end position="592"/>
    </location>
</feature>
<dbReference type="SUPFAM" id="SSF48208">
    <property type="entry name" value="Six-hairpin glycosidases"/>
    <property type="match status" value="1"/>
</dbReference>
<comment type="caution">
    <text evidence="3">The sequence shown here is derived from an EMBL/GenBank/DDBJ whole genome shotgun (WGS) entry which is preliminary data.</text>
</comment>
<dbReference type="Pfam" id="PF19291">
    <property type="entry name" value="TREH_N"/>
    <property type="match status" value="1"/>
</dbReference>
<proteinExistence type="predicted"/>
<name>A0ABT0FYJ5_9ACTN</name>
<dbReference type="PANTHER" id="PTHR31616">
    <property type="entry name" value="TREHALASE"/>
    <property type="match status" value="1"/>
</dbReference>
<evidence type="ECO:0000259" key="2">
    <source>
        <dbReference type="Pfam" id="PF19291"/>
    </source>
</evidence>
<reference evidence="3 4" key="1">
    <citation type="submission" date="2022-04" db="EMBL/GenBank/DDBJ databases">
        <title>Genome draft of Actinomadura sp. ATCC 31491.</title>
        <authorList>
            <person name="Shi X."/>
            <person name="Du Y."/>
        </authorList>
    </citation>
    <scope>NUCLEOTIDE SEQUENCE [LARGE SCALE GENOMIC DNA]</scope>
    <source>
        <strain evidence="3 4">ATCC 31491</strain>
    </source>
</reference>
<evidence type="ECO:0000313" key="3">
    <source>
        <dbReference type="EMBL" id="MCK2216961.1"/>
    </source>
</evidence>
<gene>
    <name evidence="3" type="ORF">MF672_024670</name>
</gene>
<dbReference type="RefSeq" id="WP_242380253.1">
    <property type="nucleotide sequence ID" value="NZ_JAKRKC020000001.1"/>
</dbReference>
<dbReference type="Pfam" id="PF00723">
    <property type="entry name" value="Glyco_hydro_15"/>
    <property type="match status" value="1"/>
</dbReference>
<dbReference type="InterPro" id="IPR012341">
    <property type="entry name" value="6hp_glycosidase-like_sf"/>
</dbReference>
<evidence type="ECO:0000313" key="4">
    <source>
        <dbReference type="Proteomes" id="UP001317259"/>
    </source>
</evidence>
<dbReference type="InterPro" id="IPR045582">
    <property type="entry name" value="Trehalase-like_N"/>
</dbReference>